<keyword evidence="3" id="KW-1185">Reference proteome</keyword>
<evidence type="ECO:0000256" key="1">
    <source>
        <dbReference type="SAM" id="MobiDB-lite"/>
    </source>
</evidence>
<dbReference type="EMBL" id="JAUKTV010000011">
    <property type="protein sequence ID" value="KAK0723638.1"/>
    <property type="molecule type" value="Genomic_DNA"/>
</dbReference>
<accession>A0AA40AX86</accession>
<organism evidence="2 3">
    <name type="scientific">Apiosordaria backusii</name>
    <dbReference type="NCBI Taxonomy" id="314023"/>
    <lineage>
        <taxon>Eukaryota</taxon>
        <taxon>Fungi</taxon>
        <taxon>Dikarya</taxon>
        <taxon>Ascomycota</taxon>
        <taxon>Pezizomycotina</taxon>
        <taxon>Sordariomycetes</taxon>
        <taxon>Sordariomycetidae</taxon>
        <taxon>Sordariales</taxon>
        <taxon>Lasiosphaeriaceae</taxon>
        <taxon>Apiosordaria</taxon>
    </lineage>
</organism>
<dbReference type="AlphaFoldDB" id="A0AA40AX86"/>
<protein>
    <submittedName>
        <fullName evidence="2">Uncharacterized protein</fullName>
    </submittedName>
</protein>
<evidence type="ECO:0000313" key="2">
    <source>
        <dbReference type="EMBL" id="KAK0723638.1"/>
    </source>
</evidence>
<feature type="compositionally biased region" description="Basic and acidic residues" evidence="1">
    <location>
        <begin position="168"/>
        <end position="182"/>
    </location>
</feature>
<feature type="region of interest" description="Disordered" evidence="1">
    <location>
        <begin position="118"/>
        <end position="182"/>
    </location>
</feature>
<feature type="region of interest" description="Disordered" evidence="1">
    <location>
        <begin position="1"/>
        <end position="51"/>
    </location>
</feature>
<feature type="compositionally biased region" description="Polar residues" evidence="1">
    <location>
        <begin position="1"/>
        <end position="17"/>
    </location>
</feature>
<sequence length="182" mass="20081">MPQSRRSSLQSNSTTAPSEPILGPFSGPWERIKPRPKSPNNKSEAQEALPKSLHEMSAFYVDLLTNSKDDERIRPARVPQIQTVEKKPEVVEHRAPGPSQGKIANASLHHPLSFASRVARGEGPSTAAAAAPTPVPVAAPVPHPRRVPESEPARRVPALRRMRAMSNLRREYKKGEEKKTEE</sequence>
<reference evidence="2" key="1">
    <citation type="submission" date="2023-06" db="EMBL/GenBank/DDBJ databases">
        <title>Genome-scale phylogeny and comparative genomics of the fungal order Sordariales.</title>
        <authorList>
            <consortium name="Lawrence Berkeley National Laboratory"/>
            <person name="Hensen N."/>
            <person name="Bonometti L."/>
            <person name="Westerberg I."/>
            <person name="Brannstrom I.O."/>
            <person name="Guillou S."/>
            <person name="Cros-Aarteil S."/>
            <person name="Calhoun S."/>
            <person name="Haridas S."/>
            <person name="Kuo A."/>
            <person name="Mondo S."/>
            <person name="Pangilinan J."/>
            <person name="Riley R."/>
            <person name="Labutti K."/>
            <person name="Andreopoulos B."/>
            <person name="Lipzen A."/>
            <person name="Chen C."/>
            <person name="Yanf M."/>
            <person name="Daum C."/>
            <person name="Ng V."/>
            <person name="Clum A."/>
            <person name="Steindorff A."/>
            <person name="Ohm R."/>
            <person name="Martin F."/>
            <person name="Silar P."/>
            <person name="Natvig D."/>
            <person name="Lalanne C."/>
            <person name="Gautier V."/>
            <person name="Ament-Velasquez S.L."/>
            <person name="Kruys A."/>
            <person name="Hutchinson M.I."/>
            <person name="Powell A.J."/>
            <person name="Barry K."/>
            <person name="Miller A.N."/>
            <person name="Grigoriev I.V."/>
            <person name="Debuchy R."/>
            <person name="Gladieux P."/>
            <person name="Thoren M.H."/>
            <person name="Johannesson H."/>
        </authorList>
    </citation>
    <scope>NUCLEOTIDE SEQUENCE</scope>
    <source>
        <strain evidence="2">CBS 540.89</strain>
    </source>
</reference>
<name>A0AA40AX86_9PEZI</name>
<evidence type="ECO:0000313" key="3">
    <source>
        <dbReference type="Proteomes" id="UP001172159"/>
    </source>
</evidence>
<comment type="caution">
    <text evidence="2">The sequence shown here is derived from an EMBL/GenBank/DDBJ whole genome shotgun (WGS) entry which is preliminary data.</text>
</comment>
<feature type="compositionally biased region" description="Pro residues" evidence="1">
    <location>
        <begin position="133"/>
        <end position="142"/>
    </location>
</feature>
<proteinExistence type="predicted"/>
<gene>
    <name evidence="2" type="ORF">B0T21DRAFT_350813</name>
</gene>
<dbReference type="Proteomes" id="UP001172159">
    <property type="component" value="Unassembled WGS sequence"/>
</dbReference>